<feature type="region of interest" description="Disordered" evidence="7">
    <location>
        <begin position="1"/>
        <end position="29"/>
    </location>
</feature>
<feature type="domain" description="C2H2-type" evidence="8">
    <location>
        <begin position="32"/>
        <end position="54"/>
    </location>
</feature>
<feature type="region of interest" description="Disordered" evidence="7">
    <location>
        <begin position="741"/>
        <end position="779"/>
    </location>
</feature>
<evidence type="ECO:0000256" key="7">
    <source>
        <dbReference type="SAM" id="MobiDB-lite"/>
    </source>
</evidence>
<dbReference type="GO" id="GO:0005634">
    <property type="term" value="C:nucleus"/>
    <property type="evidence" value="ECO:0007669"/>
    <property type="project" value="UniProtKB-SubCell"/>
</dbReference>
<feature type="compositionally biased region" description="Pro residues" evidence="7">
    <location>
        <begin position="142"/>
        <end position="154"/>
    </location>
</feature>
<dbReference type="InterPro" id="IPR013087">
    <property type="entry name" value="Znf_C2H2_type"/>
</dbReference>
<keyword evidence="10" id="KW-1185">Reference proteome</keyword>
<evidence type="ECO:0000256" key="2">
    <source>
        <dbReference type="ARBA" id="ARBA00022723"/>
    </source>
</evidence>
<dbReference type="PANTHER" id="PTHR24396:SF22">
    <property type="entry name" value="PROTEIN WIZ"/>
    <property type="match status" value="1"/>
</dbReference>
<feature type="region of interest" description="Disordered" evidence="7">
    <location>
        <begin position="549"/>
        <end position="585"/>
    </location>
</feature>
<feature type="region of interest" description="Disordered" evidence="7">
    <location>
        <begin position="326"/>
        <end position="345"/>
    </location>
</feature>
<evidence type="ECO:0000256" key="5">
    <source>
        <dbReference type="ARBA" id="ARBA00023242"/>
    </source>
</evidence>
<proteinExistence type="predicted"/>
<dbReference type="PROSITE" id="PS00028">
    <property type="entry name" value="ZINC_FINGER_C2H2_1"/>
    <property type="match status" value="5"/>
</dbReference>
<comment type="subcellular location">
    <subcellularLocation>
        <location evidence="1">Nucleus</location>
    </subcellularLocation>
</comment>
<dbReference type="AlphaFoldDB" id="A0A671Y3U1"/>
<dbReference type="InterPro" id="IPR036236">
    <property type="entry name" value="Znf_C2H2_sf"/>
</dbReference>
<evidence type="ECO:0000256" key="3">
    <source>
        <dbReference type="ARBA" id="ARBA00022771"/>
    </source>
</evidence>
<feature type="region of interest" description="Disordered" evidence="7">
    <location>
        <begin position="689"/>
        <end position="724"/>
    </location>
</feature>
<feature type="region of interest" description="Disordered" evidence="7">
    <location>
        <begin position="131"/>
        <end position="195"/>
    </location>
</feature>
<feature type="domain" description="C2H2-type" evidence="8">
    <location>
        <begin position="382"/>
        <end position="409"/>
    </location>
</feature>
<feature type="domain" description="C2H2-type" evidence="8">
    <location>
        <begin position="501"/>
        <end position="528"/>
    </location>
</feature>
<dbReference type="SMART" id="SM00355">
    <property type="entry name" value="ZnF_C2H2"/>
    <property type="match status" value="6"/>
</dbReference>
<feature type="region of interest" description="Disordered" evidence="7">
    <location>
        <begin position="650"/>
        <end position="674"/>
    </location>
</feature>
<dbReference type="Proteomes" id="UP000472265">
    <property type="component" value="Chromosome 23"/>
</dbReference>
<dbReference type="GO" id="GO:0000981">
    <property type="term" value="F:DNA-binding transcription factor activity, RNA polymerase II-specific"/>
    <property type="evidence" value="ECO:0007669"/>
    <property type="project" value="TreeGrafter"/>
</dbReference>
<dbReference type="InParanoid" id="A0A671Y3U1"/>
<dbReference type="GO" id="GO:0000978">
    <property type="term" value="F:RNA polymerase II cis-regulatory region sequence-specific DNA binding"/>
    <property type="evidence" value="ECO:0007669"/>
    <property type="project" value="TreeGrafter"/>
</dbReference>
<sequence>KQGCAAPTRTASLLGRMRTPRVSEKYGNADPQSCEVCGAQFETRRGLSSHARSHLRQLGIRVSESSGAPIDLLYQIAKERNIDGRTSSPLLEPPLAKNSSPSAPHKDENLEDMDLDEKPIHLSILAKAVKALPPSSSSSTPAPSPVASPGPPHSGSPSSVVRKAPISSLLPVSSPLRSPEHKVGGMKSLTSNLSTQSNLTATKPLWAPQENDAPLNLTLEVDPTKDIVCQLCGAWFETRKGLSSHARAHLRHFGVEYSESKGSPIDLLNQLMDTDEFKHKASALELDSHTEPRGLTTTLSPPKQSPLLSLSSSSSSSLLYKVTTAGSGSTSKATSSSASSLLGPPAKRIKSSSMRVFRLSSGELMCISDHFSNPTGEPPKEIGCEFCGEYFENRKGLSSHARSHLRQMGITEWSVNGSPIDTLREIITRRGLPCALPLKPLKTPPPSSPGPPRSPLSAPPMSSSGLILKLKPEPVQLEVTTPGAVGRPVAMSHEAEPTRDIRCEFCGEYFENRKGLSSHARSHLRQMGITEWSVNGSPIDTLREVMHKRGAGGSSHSDQAVKKESSQGANSPLWESTGGTGGSEGLGVLDPSCELCGFYFENRKALASHARAHLRQFGVTEWSVNGSPIETLSAWMRSRPQKVLEMHRSYMQGSRSTLKKKASSSSSSSSSSSQWSSSLAVSLVRPLGRDVSQGSSKTSEGEAGTSPLAAPFRPGRSSPSLSRLAGGLPLQAQVARSELNVRLPRGFERRPLKHPSFPDGAERDSGPPKPPRTGTVPALVPKPPSYPLVKLVGKFYTLKCRFCEVEFHGPLSVQEDWIRHLQQHILKMNYNKPAAPKAASADGPFSFRPSVPFLWPSQSVVEEECFPSKEPYEHLRNSFLDCYHGNEALPAYLCTGDG</sequence>
<dbReference type="FunCoup" id="A0A671Y3U1">
    <property type="interactions" value="1"/>
</dbReference>
<organism evidence="9 10">
    <name type="scientific">Sparus aurata</name>
    <name type="common">Gilthead sea bream</name>
    <dbReference type="NCBI Taxonomy" id="8175"/>
    <lineage>
        <taxon>Eukaryota</taxon>
        <taxon>Metazoa</taxon>
        <taxon>Chordata</taxon>
        <taxon>Craniata</taxon>
        <taxon>Vertebrata</taxon>
        <taxon>Euteleostomi</taxon>
        <taxon>Actinopterygii</taxon>
        <taxon>Neopterygii</taxon>
        <taxon>Teleostei</taxon>
        <taxon>Neoteleostei</taxon>
        <taxon>Acanthomorphata</taxon>
        <taxon>Eupercaria</taxon>
        <taxon>Spariformes</taxon>
        <taxon>Sparidae</taxon>
        <taxon>Sparus</taxon>
    </lineage>
</organism>
<dbReference type="PANTHER" id="PTHR24396">
    <property type="entry name" value="ZINC FINGER PROTEIN"/>
    <property type="match status" value="1"/>
</dbReference>
<reference evidence="9" key="3">
    <citation type="submission" date="2025-09" db="UniProtKB">
        <authorList>
            <consortium name="Ensembl"/>
        </authorList>
    </citation>
    <scope>IDENTIFICATION</scope>
</reference>
<dbReference type="PROSITE" id="PS50157">
    <property type="entry name" value="ZINC_FINGER_C2H2_2"/>
    <property type="match status" value="5"/>
</dbReference>
<dbReference type="Ensembl" id="ENSSAUT00010061099.1">
    <property type="protein sequence ID" value="ENSSAUP00010058204.1"/>
    <property type="gene ID" value="ENSSAUG00010023791.1"/>
</dbReference>
<evidence type="ECO:0000256" key="4">
    <source>
        <dbReference type="ARBA" id="ARBA00022833"/>
    </source>
</evidence>
<evidence type="ECO:0000259" key="8">
    <source>
        <dbReference type="PROSITE" id="PS50157"/>
    </source>
</evidence>
<dbReference type="SUPFAM" id="SSF57667">
    <property type="entry name" value="beta-beta-alpha zinc fingers"/>
    <property type="match status" value="2"/>
</dbReference>
<keyword evidence="2" id="KW-0479">Metal-binding</keyword>
<feature type="compositionally biased region" description="Low complexity" evidence="7">
    <location>
        <begin position="713"/>
        <end position="724"/>
    </location>
</feature>
<dbReference type="InterPro" id="IPR055125">
    <property type="entry name" value="Wiz_C_Znf"/>
</dbReference>
<feature type="compositionally biased region" description="Pro residues" evidence="7">
    <location>
        <begin position="442"/>
        <end position="458"/>
    </location>
</feature>
<reference evidence="9" key="2">
    <citation type="submission" date="2025-08" db="UniProtKB">
        <authorList>
            <consortium name="Ensembl"/>
        </authorList>
    </citation>
    <scope>IDENTIFICATION</scope>
</reference>
<feature type="compositionally biased region" description="Low complexity" evidence="7">
    <location>
        <begin position="295"/>
        <end position="311"/>
    </location>
</feature>
<dbReference type="Pfam" id="PF23015">
    <property type="entry name" value="zf-WIZ"/>
    <property type="match status" value="1"/>
</dbReference>
<feature type="domain" description="C2H2-type" evidence="8">
    <location>
        <begin position="591"/>
        <end position="613"/>
    </location>
</feature>
<feature type="compositionally biased region" description="Low complexity" evidence="7">
    <location>
        <begin position="167"/>
        <end position="177"/>
    </location>
</feature>
<feature type="region of interest" description="Disordered" evidence="7">
    <location>
        <begin position="84"/>
        <end position="110"/>
    </location>
</feature>
<evidence type="ECO:0000313" key="10">
    <source>
        <dbReference type="Proteomes" id="UP000472265"/>
    </source>
</evidence>
<protein>
    <recommendedName>
        <fullName evidence="8">C2H2-type domain-containing protein</fullName>
    </recommendedName>
</protein>
<feature type="domain" description="C2H2-type" evidence="8">
    <location>
        <begin position="227"/>
        <end position="249"/>
    </location>
</feature>
<dbReference type="InterPro" id="IPR051643">
    <property type="entry name" value="Transcr_Reg_ZincFinger"/>
</dbReference>
<evidence type="ECO:0000313" key="9">
    <source>
        <dbReference type="Ensembl" id="ENSSAUP00010058204.1"/>
    </source>
</evidence>
<feature type="region of interest" description="Disordered" evidence="7">
    <location>
        <begin position="437"/>
        <end position="464"/>
    </location>
</feature>
<keyword evidence="3 6" id="KW-0863">Zinc-finger</keyword>
<accession>A0A671Y3U1</accession>
<keyword evidence="4" id="KW-0862">Zinc</keyword>
<keyword evidence="5" id="KW-0539">Nucleus</keyword>
<dbReference type="GO" id="GO:0008270">
    <property type="term" value="F:zinc ion binding"/>
    <property type="evidence" value="ECO:0007669"/>
    <property type="project" value="UniProtKB-KW"/>
</dbReference>
<evidence type="ECO:0000256" key="1">
    <source>
        <dbReference type="ARBA" id="ARBA00004123"/>
    </source>
</evidence>
<feature type="compositionally biased region" description="Low complexity" evidence="7">
    <location>
        <begin position="663"/>
        <end position="674"/>
    </location>
</feature>
<reference evidence="9" key="1">
    <citation type="submission" date="2021-04" db="EMBL/GenBank/DDBJ databases">
        <authorList>
            <consortium name="Wellcome Sanger Institute Data Sharing"/>
        </authorList>
    </citation>
    <scope>NUCLEOTIDE SEQUENCE [LARGE SCALE GENOMIC DNA]</scope>
</reference>
<dbReference type="GeneTree" id="ENSGT00940000159979"/>
<feature type="region of interest" description="Disordered" evidence="7">
    <location>
        <begin position="285"/>
        <end position="311"/>
    </location>
</feature>
<evidence type="ECO:0000256" key="6">
    <source>
        <dbReference type="PROSITE-ProRule" id="PRU00042"/>
    </source>
</evidence>
<name>A0A671Y3U1_SPAAU</name>